<dbReference type="InterPro" id="IPR036316">
    <property type="entry name" value="Pili_assmbl_chap_C_dom_sf"/>
</dbReference>
<feature type="domain" description="Pili assembly chaperone N-terminal" evidence="7">
    <location>
        <begin position="25"/>
        <end position="139"/>
    </location>
</feature>
<sequence length="249" mass="27258">MFYRQSLSFCVGLLGLLMASQATAGISLSSTRLVFDGRHKEAGITVRNSGEDVLIQSWIDADGSDATSVPFAVTPPLVRVSNDEQQLLRVIYEGTGMPADRESVMWLNVQEIPKASKTQNTLQLAVRQRIKVFFRPAGLKAEAYLAPATLKWRLVERGGKSMLVVNNPGMYHVSIAEITLKSGALSEQPFDSLMIAPGEQKEFPLKHFTSNQTPSLLFRSINDYGAQDSYSAQLSYSAAVQASAIKDTP</sequence>
<feature type="signal peptide" evidence="6">
    <location>
        <begin position="1"/>
        <end position="24"/>
    </location>
</feature>
<keyword evidence="5" id="KW-0143">Chaperone</keyword>
<evidence type="ECO:0000259" key="8">
    <source>
        <dbReference type="Pfam" id="PF02753"/>
    </source>
</evidence>
<dbReference type="GO" id="GO:0071555">
    <property type="term" value="P:cell wall organization"/>
    <property type="evidence" value="ECO:0007669"/>
    <property type="project" value="InterPro"/>
</dbReference>
<proteinExistence type="inferred from homology"/>
<dbReference type="InterPro" id="IPR016147">
    <property type="entry name" value="Pili_assmbl_chaperone_N"/>
</dbReference>
<dbReference type="InterPro" id="IPR001829">
    <property type="entry name" value="Pili_assmbl_chaperone_bac"/>
</dbReference>
<dbReference type="Pfam" id="PF00345">
    <property type="entry name" value="PapD_N"/>
    <property type="match status" value="1"/>
</dbReference>
<dbReference type="InterPro" id="IPR013783">
    <property type="entry name" value="Ig-like_fold"/>
</dbReference>
<dbReference type="EMBL" id="JYLH01000028">
    <property type="protein sequence ID" value="KRP41248.1"/>
    <property type="molecule type" value="Genomic_DNA"/>
</dbReference>
<dbReference type="InterPro" id="IPR050643">
    <property type="entry name" value="Periplasmic_pilus_chap"/>
</dbReference>
<feature type="chain" id="PRO_5006428319" evidence="6">
    <location>
        <begin position="25"/>
        <end position="249"/>
    </location>
</feature>
<keyword evidence="3 6" id="KW-0732">Signal</keyword>
<dbReference type="InterPro" id="IPR008962">
    <property type="entry name" value="PapD-like_sf"/>
</dbReference>
<dbReference type="Pfam" id="PF02753">
    <property type="entry name" value="PapD_C"/>
    <property type="match status" value="1"/>
</dbReference>
<organism evidence="9 10">
    <name type="scientific">Pseudomonas libanensis</name>
    <dbReference type="NCBI Taxonomy" id="75588"/>
    <lineage>
        <taxon>Bacteria</taxon>
        <taxon>Pseudomonadati</taxon>
        <taxon>Pseudomonadota</taxon>
        <taxon>Gammaproteobacteria</taxon>
        <taxon>Pseudomonadales</taxon>
        <taxon>Pseudomonadaceae</taxon>
        <taxon>Pseudomonas</taxon>
    </lineage>
</organism>
<dbReference type="RefSeq" id="WP_057014776.1">
    <property type="nucleotide sequence ID" value="NZ_JYLH01000028.1"/>
</dbReference>
<dbReference type="PATRIC" id="fig|75588.4.peg.2781"/>
<dbReference type="InterPro" id="IPR016148">
    <property type="entry name" value="Pili_assmbl_chaperone_C"/>
</dbReference>
<evidence type="ECO:0000256" key="2">
    <source>
        <dbReference type="ARBA" id="ARBA00007399"/>
    </source>
</evidence>
<dbReference type="AlphaFoldDB" id="A0A0R2XYF8"/>
<evidence type="ECO:0000256" key="4">
    <source>
        <dbReference type="ARBA" id="ARBA00022764"/>
    </source>
</evidence>
<evidence type="ECO:0000256" key="3">
    <source>
        <dbReference type="ARBA" id="ARBA00022729"/>
    </source>
</evidence>
<evidence type="ECO:0000256" key="1">
    <source>
        <dbReference type="ARBA" id="ARBA00004418"/>
    </source>
</evidence>
<comment type="subcellular location">
    <subcellularLocation>
        <location evidence="1">Periplasm</location>
    </subcellularLocation>
</comment>
<protein>
    <submittedName>
        <fullName evidence="9">Pilus assembly protein</fullName>
    </submittedName>
</protein>
<dbReference type="PANTHER" id="PTHR30251:SF2">
    <property type="entry name" value="FIMBRIAL CHAPERONE YADV-RELATED"/>
    <property type="match status" value="1"/>
</dbReference>
<evidence type="ECO:0000313" key="10">
    <source>
        <dbReference type="Proteomes" id="UP000051446"/>
    </source>
</evidence>
<evidence type="ECO:0000256" key="6">
    <source>
        <dbReference type="SAM" id="SignalP"/>
    </source>
</evidence>
<dbReference type="Gene3D" id="2.60.40.10">
    <property type="entry name" value="Immunoglobulins"/>
    <property type="match status" value="2"/>
</dbReference>
<comment type="similarity">
    <text evidence="2">Belongs to the periplasmic pilus chaperone family.</text>
</comment>
<dbReference type="SUPFAM" id="SSF49584">
    <property type="entry name" value="Periplasmic chaperone C-domain"/>
    <property type="match status" value="1"/>
</dbReference>
<evidence type="ECO:0000313" key="9">
    <source>
        <dbReference type="EMBL" id="KRP41248.1"/>
    </source>
</evidence>
<evidence type="ECO:0000259" key="7">
    <source>
        <dbReference type="Pfam" id="PF00345"/>
    </source>
</evidence>
<gene>
    <name evidence="9" type="ORF">TU73_27320</name>
</gene>
<evidence type="ECO:0000256" key="5">
    <source>
        <dbReference type="ARBA" id="ARBA00023186"/>
    </source>
</evidence>
<name>A0A0R2XYF8_9PSED</name>
<dbReference type="PANTHER" id="PTHR30251">
    <property type="entry name" value="PILUS ASSEMBLY CHAPERONE"/>
    <property type="match status" value="1"/>
</dbReference>
<comment type="caution">
    <text evidence="9">The sequence shown here is derived from an EMBL/GenBank/DDBJ whole genome shotgun (WGS) entry which is preliminary data.</text>
</comment>
<dbReference type="PRINTS" id="PR00969">
    <property type="entry name" value="CHAPERONPILI"/>
</dbReference>
<keyword evidence="4" id="KW-0574">Periplasm</keyword>
<dbReference type="Proteomes" id="UP000051446">
    <property type="component" value="Unassembled WGS sequence"/>
</dbReference>
<dbReference type="GO" id="GO:0030288">
    <property type="term" value="C:outer membrane-bounded periplasmic space"/>
    <property type="evidence" value="ECO:0007669"/>
    <property type="project" value="InterPro"/>
</dbReference>
<feature type="domain" description="Pili assembly chaperone C-terminal" evidence="8">
    <location>
        <begin position="165"/>
        <end position="228"/>
    </location>
</feature>
<reference evidence="9 10" key="1">
    <citation type="submission" date="2015-02" db="EMBL/GenBank/DDBJ databases">
        <title>Pseudomonas helleri sp. nov. and Pseudomonas weihenstephanensis sp. nov., isolated from raw cows milk.</title>
        <authorList>
            <person name="von Neubeck M."/>
            <person name="Huptas C."/>
            <person name="Wenning M."/>
            <person name="Scherer S."/>
        </authorList>
    </citation>
    <scope>NUCLEOTIDE SEQUENCE [LARGE SCALE GENOMIC DNA]</scope>
    <source>
        <strain evidence="9 10">DSM 17149</strain>
    </source>
</reference>
<accession>A0A0R2XYF8</accession>
<dbReference type="SUPFAM" id="SSF49354">
    <property type="entry name" value="PapD-like"/>
    <property type="match status" value="1"/>
</dbReference>